<name>A0AA40EJS3_9PEZI</name>
<feature type="transmembrane region" description="Helical" evidence="1">
    <location>
        <begin position="182"/>
        <end position="203"/>
    </location>
</feature>
<keyword evidence="3" id="KW-1185">Reference proteome</keyword>
<comment type="caution">
    <text evidence="2">The sequence shown here is derived from an EMBL/GenBank/DDBJ whole genome shotgun (WGS) entry which is preliminary data.</text>
</comment>
<evidence type="ECO:0000313" key="2">
    <source>
        <dbReference type="EMBL" id="KAK0740633.1"/>
    </source>
</evidence>
<dbReference type="Proteomes" id="UP001172155">
    <property type="component" value="Unassembled WGS sequence"/>
</dbReference>
<reference evidence="2" key="1">
    <citation type="submission" date="2023-06" db="EMBL/GenBank/DDBJ databases">
        <title>Genome-scale phylogeny and comparative genomics of the fungal order Sordariales.</title>
        <authorList>
            <consortium name="Lawrence Berkeley National Laboratory"/>
            <person name="Hensen N."/>
            <person name="Bonometti L."/>
            <person name="Westerberg I."/>
            <person name="Brannstrom I.O."/>
            <person name="Guillou S."/>
            <person name="Cros-Aarteil S."/>
            <person name="Calhoun S."/>
            <person name="Haridas S."/>
            <person name="Kuo A."/>
            <person name="Mondo S."/>
            <person name="Pangilinan J."/>
            <person name="Riley R."/>
            <person name="LaButti K."/>
            <person name="Andreopoulos B."/>
            <person name="Lipzen A."/>
            <person name="Chen C."/>
            <person name="Yanf M."/>
            <person name="Daum C."/>
            <person name="Ng V."/>
            <person name="Clum A."/>
            <person name="Steindorff A."/>
            <person name="Ohm R."/>
            <person name="Martin F."/>
            <person name="Silar P."/>
            <person name="Natvig D."/>
            <person name="Lalanne C."/>
            <person name="Gautier V."/>
            <person name="Ament-velasquez S.L."/>
            <person name="Kruys A."/>
            <person name="Hutchinson M.I."/>
            <person name="Powell A.J."/>
            <person name="Barry K."/>
            <person name="Miller A.N."/>
            <person name="Grigoriev I.V."/>
            <person name="Debuchy R."/>
            <person name="Gladieux P."/>
            <person name="Thoren M.H."/>
            <person name="Johannesson H."/>
        </authorList>
    </citation>
    <scope>NUCLEOTIDE SEQUENCE</scope>
    <source>
        <strain evidence="2">SMH3187-1</strain>
    </source>
</reference>
<keyword evidence="1" id="KW-0812">Transmembrane</keyword>
<dbReference type="AlphaFoldDB" id="A0AA40EJS3"/>
<sequence>MVAESEVTNRTGAFGGTVSVKHAGVVACLSGYVAAPGEVSVSWTGGGGEDDDEAPSVVGFVADAAPATAQTVKPTKNFGHEEFETTLLGLEERQTEGREEQVAWTWFAQFAMGIVDKRGNGSVTASEMVRDLGLLQEVLPLAFATVYRVAVARAGMMPVTGDGEESVMGHLETVETRLWVRYWLVALLAAYLCISAGSSAWLWRGWWGWDLQVGAKKDIPNYALAQVLPKETPKGEAFQCLVTG</sequence>
<keyword evidence="1" id="KW-0472">Membrane</keyword>
<accession>A0AA40EJS3</accession>
<keyword evidence="1" id="KW-1133">Transmembrane helix</keyword>
<proteinExistence type="predicted"/>
<organism evidence="2 3">
    <name type="scientific">Schizothecium vesticola</name>
    <dbReference type="NCBI Taxonomy" id="314040"/>
    <lineage>
        <taxon>Eukaryota</taxon>
        <taxon>Fungi</taxon>
        <taxon>Dikarya</taxon>
        <taxon>Ascomycota</taxon>
        <taxon>Pezizomycotina</taxon>
        <taxon>Sordariomycetes</taxon>
        <taxon>Sordariomycetidae</taxon>
        <taxon>Sordariales</taxon>
        <taxon>Schizotheciaceae</taxon>
        <taxon>Schizothecium</taxon>
    </lineage>
</organism>
<dbReference type="EMBL" id="JAUKUD010000006">
    <property type="protein sequence ID" value="KAK0740633.1"/>
    <property type="molecule type" value="Genomic_DNA"/>
</dbReference>
<evidence type="ECO:0000313" key="3">
    <source>
        <dbReference type="Proteomes" id="UP001172155"/>
    </source>
</evidence>
<gene>
    <name evidence="2" type="ORF">B0T18DRAFT_418382</name>
</gene>
<evidence type="ECO:0000256" key="1">
    <source>
        <dbReference type="SAM" id="Phobius"/>
    </source>
</evidence>
<protein>
    <submittedName>
        <fullName evidence="2">Uncharacterized protein</fullName>
    </submittedName>
</protein>